<evidence type="ECO:0008006" key="7">
    <source>
        <dbReference type="Google" id="ProtNLM"/>
    </source>
</evidence>
<protein>
    <recommendedName>
        <fullName evidence="7">Myosin-like protein</fullName>
    </recommendedName>
</protein>
<reference evidence="5 6" key="1">
    <citation type="journal article" date="2021" name="Genome Biol.">
        <title>AFLAP: assembly-free linkage analysis pipeline using k-mers from genome sequencing data.</title>
        <authorList>
            <person name="Fletcher K."/>
            <person name="Zhang L."/>
            <person name="Gil J."/>
            <person name="Han R."/>
            <person name="Cavanaugh K."/>
            <person name="Michelmore R."/>
        </authorList>
    </citation>
    <scope>NUCLEOTIDE SEQUENCE [LARGE SCALE GENOMIC DNA]</scope>
    <source>
        <strain evidence="5 6">SF5</strain>
    </source>
</reference>
<comment type="caution">
    <text evidence="5">The sequence shown here is derived from an EMBL/GenBank/DDBJ whole genome shotgun (WGS) entry which is preliminary data.</text>
</comment>
<organism evidence="5 6">
    <name type="scientific">Bremia lactucae</name>
    <name type="common">Lettuce downy mildew</name>
    <dbReference type="NCBI Taxonomy" id="4779"/>
    <lineage>
        <taxon>Eukaryota</taxon>
        <taxon>Sar</taxon>
        <taxon>Stramenopiles</taxon>
        <taxon>Oomycota</taxon>
        <taxon>Peronosporomycetes</taxon>
        <taxon>Peronosporales</taxon>
        <taxon>Peronosporaceae</taxon>
        <taxon>Bremia</taxon>
    </lineage>
</organism>
<keyword evidence="6" id="KW-1185">Reference proteome</keyword>
<name>A0A976NZB9_BRELC</name>
<evidence type="ECO:0000313" key="5">
    <source>
        <dbReference type="EMBL" id="TDH73511.1"/>
    </source>
</evidence>
<accession>A0A976NZB9</accession>
<keyword evidence="2 3" id="KW-0040">ANK repeat</keyword>
<keyword evidence="1" id="KW-0677">Repeat</keyword>
<dbReference type="PROSITE" id="PS50088">
    <property type="entry name" value="ANK_REPEAT"/>
    <property type="match status" value="3"/>
</dbReference>
<dbReference type="AlphaFoldDB" id="A0A976NZB9"/>
<dbReference type="SMART" id="SM00248">
    <property type="entry name" value="ANK"/>
    <property type="match status" value="4"/>
</dbReference>
<proteinExistence type="predicted"/>
<sequence>MALVHQCESTCLRNGAPLLTAPNTTKAFETPVPSSDDDDDEGNYHNSSMGRPPLTPMRKMNPEEVFLKNMVGLLNKRGYNVRESAIETSTASSSASCTRSSSITSTGSALSSVLLALREPNHGQTPLHIAVRKGDMQVLEALFEHESMDELLNVLDNNENTALHFATGNWRHPMCVSITEMLIDAGANVHTINKRGLTPLAVHLLTLTMDNPTLVNKLLEAGADPDSELEGVTLLHVAARRNLPMIAGVLVSYGATMQSLNTDGLMCYEVASSRVQQSMVRHITHMPAFVPATQRRTCMRCKSPTLVPMKRTIRNRMKKVFGLHVRAHECNCYHCGMLFCAQCLKPSVASSAISFLRADDDSRDKIRTCRLCEAVLVERKRAQASQHTFDMHRMGFRTAA</sequence>
<dbReference type="PRINTS" id="PR01415">
    <property type="entry name" value="ANKYRIN"/>
</dbReference>
<dbReference type="OrthoDB" id="341259at2759"/>
<dbReference type="SUPFAM" id="SSF48403">
    <property type="entry name" value="Ankyrin repeat"/>
    <property type="match status" value="1"/>
</dbReference>
<evidence type="ECO:0000256" key="4">
    <source>
        <dbReference type="SAM" id="MobiDB-lite"/>
    </source>
</evidence>
<evidence type="ECO:0000313" key="6">
    <source>
        <dbReference type="Proteomes" id="UP000294530"/>
    </source>
</evidence>
<evidence type="ECO:0000256" key="2">
    <source>
        <dbReference type="ARBA" id="ARBA00023043"/>
    </source>
</evidence>
<feature type="region of interest" description="Disordered" evidence="4">
    <location>
        <begin position="18"/>
        <end position="58"/>
    </location>
</feature>
<evidence type="ECO:0000256" key="1">
    <source>
        <dbReference type="ARBA" id="ARBA00022737"/>
    </source>
</evidence>
<dbReference type="InterPro" id="IPR036770">
    <property type="entry name" value="Ankyrin_rpt-contain_sf"/>
</dbReference>
<dbReference type="Proteomes" id="UP000294530">
    <property type="component" value="Unassembled WGS sequence"/>
</dbReference>
<dbReference type="InterPro" id="IPR002110">
    <property type="entry name" value="Ankyrin_rpt"/>
</dbReference>
<gene>
    <name evidence="5" type="ORF">CCR75_006126</name>
</gene>
<feature type="repeat" description="ANK" evidence="3">
    <location>
        <begin position="230"/>
        <end position="262"/>
    </location>
</feature>
<dbReference type="GeneID" id="94349869"/>
<dbReference type="Pfam" id="PF12796">
    <property type="entry name" value="Ank_2"/>
    <property type="match status" value="1"/>
</dbReference>
<dbReference type="RefSeq" id="XP_067823009.1">
    <property type="nucleotide sequence ID" value="XM_067964198.1"/>
</dbReference>
<dbReference type="Gene3D" id="3.30.40.10">
    <property type="entry name" value="Zinc/RING finger domain, C3HC4 (zinc finger)"/>
    <property type="match status" value="1"/>
</dbReference>
<evidence type="ECO:0000256" key="3">
    <source>
        <dbReference type="PROSITE-ProRule" id="PRU00023"/>
    </source>
</evidence>
<dbReference type="EMBL" id="SHOA02000001">
    <property type="protein sequence ID" value="TDH73511.1"/>
    <property type="molecule type" value="Genomic_DNA"/>
</dbReference>
<dbReference type="KEGG" id="blac:94349869"/>
<feature type="repeat" description="ANK" evidence="3">
    <location>
        <begin position="158"/>
        <end position="194"/>
    </location>
</feature>
<dbReference type="Gene3D" id="1.25.40.20">
    <property type="entry name" value="Ankyrin repeat-containing domain"/>
    <property type="match status" value="2"/>
</dbReference>
<dbReference type="InterPro" id="IPR013083">
    <property type="entry name" value="Znf_RING/FYVE/PHD"/>
</dbReference>
<dbReference type="PANTHER" id="PTHR24198:SF165">
    <property type="entry name" value="ANKYRIN REPEAT-CONTAINING PROTEIN-RELATED"/>
    <property type="match status" value="1"/>
</dbReference>
<feature type="repeat" description="ANK" evidence="3">
    <location>
        <begin position="122"/>
        <end position="145"/>
    </location>
</feature>
<dbReference type="PANTHER" id="PTHR24198">
    <property type="entry name" value="ANKYRIN REPEAT AND PROTEIN KINASE DOMAIN-CONTAINING PROTEIN"/>
    <property type="match status" value="1"/>
</dbReference>
<dbReference type="PROSITE" id="PS50297">
    <property type="entry name" value="ANK_REP_REGION"/>
    <property type="match status" value="1"/>
</dbReference>